<feature type="region of interest" description="Disordered" evidence="1">
    <location>
        <begin position="1"/>
        <end position="29"/>
    </location>
</feature>
<dbReference type="AlphaFoldDB" id="X0T9W2"/>
<name>X0T9W2_9ZZZZ</name>
<protein>
    <submittedName>
        <fullName evidence="2">Uncharacterized protein</fullName>
    </submittedName>
</protein>
<comment type="caution">
    <text evidence="2">The sequence shown here is derived from an EMBL/GenBank/DDBJ whole genome shotgun (WGS) entry which is preliminary data.</text>
</comment>
<gene>
    <name evidence="2" type="ORF">S01H1_22612</name>
</gene>
<proteinExistence type="predicted"/>
<dbReference type="EMBL" id="BARS01012799">
    <property type="protein sequence ID" value="GAF90308.1"/>
    <property type="molecule type" value="Genomic_DNA"/>
</dbReference>
<accession>X0T9W2</accession>
<feature type="compositionally biased region" description="Basic and acidic residues" evidence="1">
    <location>
        <begin position="7"/>
        <end position="22"/>
    </location>
</feature>
<feature type="non-terminal residue" evidence="2">
    <location>
        <position position="1"/>
    </location>
</feature>
<evidence type="ECO:0000313" key="2">
    <source>
        <dbReference type="EMBL" id="GAF90308.1"/>
    </source>
</evidence>
<sequence>AIPKNTLTKERQNKPENAKTDLKPFYTNF</sequence>
<evidence type="ECO:0000256" key="1">
    <source>
        <dbReference type="SAM" id="MobiDB-lite"/>
    </source>
</evidence>
<reference evidence="2" key="1">
    <citation type="journal article" date="2014" name="Front. Microbiol.">
        <title>High frequency of phylogenetically diverse reductive dehalogenase-homologous genes in deep subseafloor sedimentary metagenomes.</title>
        <authorList>
            <person name="Kawai M."/>
            <person name="Futagami T."/>
            <person name="Toyoda A."/>
            <person name="Takaki Y."/>
            <person name="Nishi S."/>
            <person name="Hori S."/>
            <person name="Arai W."/>
            <person name="Tsubouchi T."/>
            <person name="Morono Y."/>
            <person name="Uchiyama I."/>
            <person name="Ito T."/>
            <person name="Fujiyama A."/>
            <person name="Inagaki F."/>
            <person name="Takami H."/>
        </authorList>
    </citation>
    <scope>NUCLEOTIDE SEQUENCE</scope>
    <source>
        <strain evidence="2">Expedition CK06-06</strain>
    </source>
</reference>
<organism evidence="2">
    <name type="scientific">marine sediment metagenome</name>
    <dbReference type="NCBI Taxonomy" id="412755"/>
    <lineage>
        <taxon>unclassified sequences</taxon>
        <taxon>metagenomes</taxon>
        <taxon>ecological metagenomes</taxon>
    </lineage>
</organism>